<dbReference type="EMBL" id="JBHPON010000002">
    <property type="protein sequence ID" value="MFC6035915.1"/>
    <property type="molecule type" value="Genomic_DNA"/>
</dbReference>
<keyword evidence="1" id="KW-0812">Transmembrane</keyword>
<sequence>MSKQVRAGIMGGAVIIALSAALKDNAVAFAIGVAVLVAMGGFSAGGSSSRRRDCARD</sequence>
<name>A0ABW1KV10_9PROT</name>
<keyword evidence="3" id="KW-1185">Reference proteome</keyword>
<keyword evidence="1" id="KW-0472">Membrane</keyword>
<dbReference type="RefSeq" id="WP_379882864.1">
    <property type="nucleotide sequence ID" value="NZ_JBHPON010000002.1"/>
</dbReference>
<feature type="transmembrane region" description="Helical" evidence="1">
    <location>
        <begin position="28"/>
        <end position="46"/>
    </location>
</feature>
<organism evidence="2 3">
    <name type="scientific">Hyphococcus aureus</name>
    <dbReference type="NCBI Taxonomy" id="2666033"/>
    <lineage>
        <taxon>Bacteria</taxon>
        <taxon>Pseudomonadati</taxon>
        <taxon>Pseudomonadota</taxon>
        <taxon>Alphaproteobacteria</taxon>
        <taxon>Parvularculales</taxon>
        <taxon>Parvularculaceae</taxon>
        <taxon>Hyphococcus</taxon>
    </lineage>
</organism>
<proteinExistence type="predicted"/>
<accession>A0ABW1KV10</accession>
<feature type="transmembrane region" description="Helical" evidence="1">
    <location>
        <begin position="5"/>
        <end position="22"/>
    </location>
</feature>
<evidence type="ECO:0000256" key="1">
    <source>
        <dbReference type="SAM" id="Phobius"/>
    </source>
</evidence>
<evidence type="ECO:0000313" key="3">
    <source>
        <dbReference type="Proteomes" id="UP001596116"/>
    </source>
</evidence>
<comment type="caution">
    <text evidence="2">The sequence shown here is derived from an EMBL/GenBank/DDBJ whole genome shotgun (WGS) entry which is preliminary data.</text>
</comment>
<evidence type="ECO:0000313" key="2">
    <source>
        <dbReference type="EMBL" id="MFC6035915.1"/>
    </source>
</evidence>
<dbReference type="Proteomes" id="UP001596116">
    <property type="component" value="Unassembled WGS sequence"/>
</dbReference>
<protein>
    <submittedName>
        <fullName evidence="2">Uncharacterized protein</fullName>
    </submittedName>
</protein>
<gene>
    <name evidence="2" type="ORF">ACFMB1_10190</name>
</gene>
<keyword evidence="1" id="KW-1133">Transmembrane helix</keyword>
<reference evidence="2 3" key="1">
    <citation type="submission" date="2024-09" db="EMBL/GenBank/DDBJ databases">
        <authorList>
            <person name="Zhang Z.-H."/>
        </authorList>
    </citation>
    <scope>NUCLEOTIDE SEQUENCE [LARGE SCALE GENOMIC DNA]</scope>
    <source>
        <strain evidence="2 3">HHTR114</strain>
    </source>
</reference>